<dbReference type="GO" id="GO:0009432">
    <property type="term" value="P:SOS response"/>
    <property type="evidence" value="ECO:0007669"/>
    <property type="project" value="UniProtKB-UniRule"/>
</dbReference>
<name>A0A6C0U1F2_9GAMM</name>
<evidence type="ECO:0000256" key="8">
    <source>
        <dbReference type="ARBA" id="ARBA00023125"/>
    </source>
</evidence>
<evidence type="ECO:0000256" key="1">
    <source>
        <dbReference type="ARBA" id="ARBA00004496"/>
    </source>
</evidence>
<dbReference type="EMBL" id="CP048711">
    <property type="protein sequence ID" value="QIB65613.1"/>
    <property type="molecule type" value="Genomic_DNA"/>
</dbReference>
<proteinExistence type="inferred from homology"/>
<dbReference type="Gene3D" id="3.40.50.300">
    <property type="entry name" value="P-loop containing nucleotide triphosphate hydrolases"/>
    <property type="match status" value="1"/>
</dbReference>
<keyword evidence="9 10" id="KW-0234">DNA repair</keyword>
<comment type="function">
    <text evidence="9 10">The RecF protein is involved in DNA metabolism; it is required for DNA replication and normal SOS inducibility. RecF binds preferentially to single-stranded, linear DNA. It also seems to bind ATP.</text>
</comment>
<evidence type="ECO:0000256" key="3">
    <source>
        <dbReference type="ARBA" id="ARBA00020170"/>
    </source>
</evidence>
<keyword evidence="8 9" id="KW-0238">DNA-binding</keyword>
<accession>A0A6C0U1F2</accession>
<dbReference type="SUPFAM" id="SSF52540">
    <property type="entry name" value="P-loop containing nucleoside triphosphate hydrolases"/>
    <property type="match status" value="1"/>
</dbReference>
<dbReference type="InterPro" id="IPR001238">
    <property type="entry name" value="DNA-binding_RecF"/>
</dbReference>
<evidence type="ECO:0000256" key="4">
    <source>
        <dbReference type="ARBA" id="ARBA00022490"/>
    </source>
</evidence>
<dbReference type="PANTHER" id="PTHR32182">
    <property type="entry name" value="DNA REPLICATION AND REPAIR PROTEIN RECF"/>
    <property type="match status" value="1"/>
</dbReference>
<dbReference type="PROSITE" id="PS00618">
    <property type="entry name" value="RECF_2"/>
    <property type="match status" value="1"/>
</dbReference>
<dbReference type="HAMAP" id="MF_00365">
    <property type="entry name" value="RecF"/>
    <property type="match status" value="1"/>
</dbReference>
<dbReference type="Gene3D" id="1.20.1050.90">
    <property type="entry name" value="RecF/RecN/SMC, N-terminal domain"/>
    <property type="match status" value="1"/>
</dbReference>
<sequence>MAISQLQIHHIRNLQQLYLQELSQINIIYGANGSGKTSVLEAIHMLGMARSFRSGGSRAIVSHGQPRCTVFGVARSAAGGRGIPMAVQRAVGGEVEIKVAGQQVRSVAELAERLPLQVMNADSFGLLLGPPGLRRQFLNWGVFHVEHRFYPEWLRFQRCIKQRNKLLRRDKLGDGELAVWTRDLAVAGERINAFRLDYFSALAPRFREIMARLAPELEALELRFRPGWDRTLSYSEALDGSSRADRDQGYTHVGPQRADIRVTIGGYSAAETLSRGQQKLLVCGLKLAQGELMSELGGGHGGCVYLIDDLPSELDQPHCRLVCGELVRMKAQVFLSCVRREDLEGMWPTATALKLFHVEHGSLLPAIEDAASQNNDEEGPPWMAAYLIKQGPVKTLLPGAVTHEI</sequence>
<evidence type="ECO:0000256" key="10">
    <source>
        <dbReference type="RuleBase" id="RU000578"/>
    </source>
</evidence>
<evidence type="ECO:0000313" key="13">
    <source>
        <dbReference type="Proteomes" id="UP000477680"/>
    </source>
</evidence>
<dbReference type="GO" id="GO:0005524">
    <property type="term" value="F:ATP binding"/>
    <property type="evidence" value="ECO:0007669"/>
    <property type="project" value="UniProtKB-UniRule"/>
</dbReference>
<keyword evidence="9 10" id="KW-0227">DNA damage</keyword>
<dbReference type="PANTHER" id="PTHR32182:SF0">
    <property type="entry name" value="DNA REPLICATION AND REPAIR PROTEIN RECF"/>
    <property type="match status" value="1"/>
</dbReference>
<feature type="binding site" evidence="9">
    <location>
        <begin position="30"/>
        <end position="37"/>
    </location>
    <ligand>
        <name>ATP</name>
        <dbReference type="ChEBI" id="CHEBI:30616"/>
    </ligand>
</feature>
<dbReference type="InterPro" id="IPR003395">
    <property type="entry name" value="RecF/RecN/SMC_N"/>
</dbReference>
<keyword evidence="6 9" id="KW-0547">Nucleotide-binding</keyword>
<keyword evidence="13" id="KW-1185">Reference proteome</keyword>
<dbReference type="GO" id="GO:0006260">
    <property type="term" value="P:DNA replication"/>
    <property type="evidence" value="ECO:0007669"/>
    <property type="project" value="UniProtKB-UniRule"/>
</dbReference>
<dbReference type="NCBIfam" id="TIGR00611">
    <property type="entry name" value="recf"/>
    <property type="match status" value="1"/>
</dbReference>
<evidence type="ECO:0000256" key="5">
    <source>
        <dbReference type="ARBA" id="ARBA00022705"/>
    </source>
</evidence>
<comment type="subcellular location">
    <subcellularLocation>
        <location evidence="1 9 10">Cytoplasm</location>
    </subcellularLocation>
</comment>
<dbReference type="InterPro" id="IPR042174">
    <property type="entry name" value="RecF_2"/>
</dbReference>
<dbReference type="Proteomes" id="UP000477680">
    <property type="component" value="Chromosome"/>
</dbReference>
<protein>
    <recommendedName>
        <fullName evidence="3 9">DNA replication and repair protein RecF</fullName>
    </recommendedName>
</protein>
<dbReference type="InterPro" id="IPR027417">
    <property type="entry name" value="P-loop_NTPase"/>
</dbReference>
<reference evidence="12 13" key="1">
    <citation type="submission" date="2020-02" db="EMBL/GenBank/DDBJ databases">
        <title>Genome sequencing for Kineobactrum sp. M2.</title>
        <authorList>
            <person name="Park S.-J."/>
        </authorList>
    </citation>
    <scope>NUCLEOTIDE SEQUENCE [LARGE SCALE GENOMIC DNA]</scope>
    <source>
        <strain evidence="12 13">M2</strain>
    </source>
</reference>
<keyword evidence="5 9" id="KW-0235">DNA replication</keyword>
<evidence type="ECO:0000256" key="6">
    <source>
        <dbReference type="ARBA" id="ARBA00022741"/>
    </source>
</evidence>
<evidence type="ECO:0000259" key="11">
    <source>
        <dbReference type="Pfam" id="PF02463"/>
    </source>
</evidence>
<gene>
    <name evidence="9 12" type="primary">recF</name>
    <name evidence="12" type="ORF">G3T16_09545</name>
</gene>
<dbReference type="GO" id="GO:0005737">
    <property type="term" value="C:cytoplasm"/>
    <property type="evidence" value="ECO:0007669"/>
    <property type="project" value="UniProtKB-SubCell"/>
</dbReference>
<keyword evidence="7 9" id="KW-0067">ATP-binding</keyword>
<dbReference type="GO" id="GO:0006302">
    <property type="term" value="P:double-strand break repair"/>
    <property type="evidence" value="ECO:0007669"/>
    <property type="project" value="TreeGrafter"/>
</dbReference>
<keyword evidence="9 10" id="KW-0742">SOS response</keyword>
<dbReference type="GO" id="GO:0000731">
    <property type="term" value="P:DNA synthesis involved in DNA repair"/>
    <property type="evidence" value="ECO:0007669"/>
    <property type="project" value="TreeGrafter"/>
</dbReference>
<dbReference type="KEGG" id="kim:G3T16_09545"/>
<keyword evidence="4 9" id="KW-0963">Cytoplasm</keyword>
<evidence type="ECO:0000256" key="2">
    <source>
        <dbReference type="ARBA" id="ARBA00008016"/>
    </source>
</evidence>
<dbReference type="AlphaFoldDB" id="A0A6C0U1F2"/>
<evidence type="ECO:0000313" key="12">
    <source>
        <dbReference type="EMBL" id="QIB65613.1"/>
    </source>
</evidence>
<dbReference type="Pfam" id="PF02463">
    <property type="entry name" value="SMC_N"/>
    <property type="match status" value="1"/>
</dbReference>
<comment type="similarity">
    <text evidence="2 9 10">Belongs to the RecF family.</text>
</comment>
<feature type="domain" description="RecF/RecN/SMC N-terminal" evidence="11">
    <location>
        <begin position="3"/>
        <end position="359"/>
    </location>
</feature>
<evidence type="ECO:0000256" key="7">
    <source>
        <dbReference type="ARBA" id="ARBA00022840"/>
    </source>
</evidence>
<dbReference type="InterPro" id="IPR018078">
    <property type="entry name" value="DNA-binding_RecF_CS"/>
</dbReference>
<dbReference type="GO" id="GO:0003697">
    <property type="term" value="F:single-stranded DNA binding"/>
    <property type="evidence" value="ECO:0007669"/>
    <property type="project" value="UniProtKB-UniRule"/>
</dbReference>
<evidence type="ECO:0000256" key="9">
    <source>
        <dbReference type="HAMAP-Rule" id="MF_00365"/>
    </source>
</evidence>
<dbReference type="RefSeq" id="WP_163494966.1">
    <property type="nucleotide sequence ID" value="NZ_CP048711.1"/>
</dbReference>
<organism evidence="12 13">
    <name type="scientific">Kineobactrum salinum</name>
    <dbReference type="NCBI Taxonomy" id="2708301"/>
    <lineage>
        <taxon>Bacteria</taxon>
        <taxon>Pseudomonadati</taxon>
        <taxon>Pseudomonadota</taxon>
        <taxon>Gammaproteobacteria</taxon>
        <taxon>Cellvibrionales</taxon>
        <taxon>Halieaceae</taxon>
        <taxon>Kineobactrum</taxon>
    </lineage>
</organism>